<dbReference type="AlphaFoldDB" id="A0A316HJK0"/>
<sequence length="447" mass="51721">MLNKPINTTQLSFLQPGLKEQLSNKHPLYILADHVNWQLFEDSFKKHYKENFGRPAKPIRLMVALLMLKHIRNLSDESVVEQWSENAYYQYFSGEQVFTAKAPCEASELVHFRNRIGDEGVELILKESIRINGKGGKEDKASIDTTVQEKNITYPTDSKLHRKIIKKCIAIADKEGIELRQRYTRTLKKPGIEQRFRNHPKNGAKARKADKKVKTIAGRLVRELQRKLPAESYKTDLELFVRVLRQKRQDKNKVYSLHEPDVACISKGKEHKKYEFGSKVSITVTQNSGVIIGALNIPGNDYDGHTLDAALEQQQRLTGHKLKEAFVDRGYRGRKEVLGTTIHTPKTFSNKLTAYRKNKLKEGFTKRAAIEPKIGHLKTDHRLSRNFYKGIKGDNINVMLAAAAMNFKRMMNIWKNNLWALFFHFVQIFQKNTQQPIYYINPRLLTF</sequence>
<dbReference type="InterPro" id="IPR002559">
    <property type="entry name" value="Transposase_11"/>
</dbReference>
<evidence type="ECO:0000313" key="3">
    <source>
        <dbReference type="EMBL" id="PWK80333.1"/>
    </source>
</evidence>
<dbReference type="InterPro" id="IPR047710">
    <property type="entry name" value="Transpos_IS5-like"/>
</dbReference>
<dbReference type="PANTHER" id="PTHR33803">
    <property type="entry name" value="IS1478 TRANSPOSASE"/>
    <property type="match status" value="1"/>
</dbReference>
<dbReference type="InterPro" id="IPR008490">
    <property type="entry name" value="Transposase_InsH_N"/>
</dbReference>
<reference evidence="3 4" key="1">
    <citation type="submission" date="2018-05" db="EMBL/GenBank/DDBJ databases">
        <title>Genomic Encyclopedia of Archaeal and Bacterial Type Strains, Phase II (KMG-II): from individual species to whole genera.</title>
        <authorList>
            <person name="Goeker M."/>
        </authorList>
    </citation>
    <scope>NUCLEOTIDE SEQUENCE [LARGE SCALE GENOMIC DNA]</scope>
    <source>
        <strain evidence="3 4">DSM 19975</strain>
    </source>
</reference>
<dbReference type="EMBL" id="QGHA01000001">
    <property type="protein sequence ID" value="PWK80333.1"/>
    <property type="molecule type" value="Genomic_DNA"/>
</dbReference>
<accession>A0A316HJK0</accession>
<dbReference type="GO" id="GO:0006313">
    <property type="term" value="P:DNA transposition"/>
    <property type="evidence" value="ECO:0007669"/>
    <property type="project" value="InterPro"/>
</dbReference>
<keyword evidence="4" id="KW-1185">Reference proteome</keyword>
<dbReference type="PANTHER" id="PTHR33803:SF3">
    <property type="entry name" value="BLL1974 PROTEIN"/>
    <property type="match status" value="1"/>
</dbReference>
<protein>
    <submittedName>
        <fullName evidence="3">IS5 family transposase</fullName>
    </submittedName>
</protein>
<comment type="caution">
    <text evidence="3">The sequence shown here is derived from an EMBL/GenBank/DDBJ whole genome shotgun (WGS) entry which is preliminary data.</text>
</comment>
<name>A0A316HJK0_9SPHI</name>
<dbReference type="Proteomes" id="UP000245678">
    <property type="component" value="Unassembled WGS sequence"/>
</dbReference>
<evidence type="ECO:0000259" key="1">
    <source>
        <dbReference type="Pfam" id="PF01609"/>
    </source>
</evidence>
<organism evidence="3 4">
    <name type="scientific">Mucilaginibacter oryzae</name>
    <dbReference type="NCBI Taxonomy" id="468058"/>
    <lineage>
        <taxon>Bacteria</taxon>
        <taxon>Pseudomonadati</taxon>
        <taxon>Bacteroidota</taxon>
        <taxon>Sphingobacteriia</taxon>
        <taxon>Sphingobacteriales</taxon>
        <taxon>Sphingobacteriaceae</taxon>
        <taxon>Mucilaginibacter</taxon>
    </lineage>
</organism>
<dbReference type="RefSeq" id="WP_109606572.1">
    <property type="nucleotide sequence ID" value="NZ_QGHA01000001.1"/>
</dbReference>
<dbReference type="GO" id="GO:0004803">
    <property type="term" value="F:transposase activity"/>
    <property type="evidence" value="ECO:0007669"/>
    <property type="project" value="InterPro"/>
</dbReference>
<feature type="domain" description="Transposase IS4-like" evidence="1">
    <location>
        <begin position="267"/>
        <end position="407"/>
    </location>
</feature>
<dbReference type="Pfam" id="PF05598">
    <property type="entry name" value="DUF772"/>
    <property type="match status" value="1"/>
</dbReference>
<dbReference type="GO" id="GO:0003677">
    <property type="term" value="F:DNA binding"/>
    <property type="evidence" value="ECO:0007669"/>
    <property type="project" value="InterPro"/>
</dbReference>
<dbReference type="Pfam" id="PF01609">
    <property type="entry name" value="DDE_Tnp_1"/>
    <property type="match status" value="1"/>
</dbReference>
<evidence type="ECO:0000313" key="4">
    <source>
        <dbReference type="Proteomes" id="UP000245678"/>
    </source>
</evidence>
<gene>
    <name evidence="3" type="ORF">LX99_00798</name>
</gene>
<feature type="domain" description="Transposase InsH N-terminal" evidence="2">
    <location>
        <begin position="18"/>
        <end position="115"/>
    </location>
</feature>
<evidence type="ECO:0000259" key="2">
    <source>
        <dbReference type="Pfam" id="PF05598"/>
    </source>
</evidence>
<dbReference type="NCBIfam" id="NF033578">
    <property type="entry name" value="transpos_IS5_1"/>
    <property type="match status" value="1"/>
</dbReference>
<proteinExistence type="predicted"/>